<name>A0CKE7_PARTE</name>
<gene>
    <name evidence="1" type="ORF">GSPATT00000977001</name>
</gene>
<protein>
    <submittedName>
        <fullName evidence="1">Uncharacterized protein</fullName>
    </submittedName>
</protein>
<dbReference type="RefSeq" id="XP_001438661.1">
    <property type="nucleotide sequence ID" value="XM_001438624.1"/>
</dbReference>
<evidence type="ECO:0000313" key="2">
    <source>
        <dbReference type="Proteomes" id="UP000000600"/>
    </source>
</evidence>
<accession>A0CKE7</accession>
<dbReference type="KEGG" id="ptm:GSPATT00000977001"/>
<dbReference type="GeneID" id="5024446"/>
<organism evidence="1 2">
    <name type="scientific">Paramecium tetraurelia</name>
    <dbReference type="NCBI Taxonomy" id="5888"/>
    <lineage>
        <taxon>Eukaryota</taxon>
        <taxon>Sar</taxon>
        <taxon>Alveolata</taxon>
        <taxon>Ciliophora</taxon>
        <taxon>Intramacronucleata</taxon>
        <taxon>Oligohymenophorea</taxon>
        <taxon>Peniculida</taxon>
        <taxon>Parameciidae</taxon>
        <taxon>Paramecium</taxon>
    </lineage>
</organism>
<sequence length="206" mass="23530">MNFEIKTNQSRELAEIIYDEQGVFAIMDGHITDCDQIITFVRDYFQCIENIQQQIRACNKGLQQFDFIQLFANAHSNVTSHSHFASLMFGTTANLISAWGRSKNNFMSQIIGQINYYRIVLRSQTTSTGGKEKYRTLRGICQYLQIIEWLICRAIQSYIKGAKFPGLAIFGIIGDQLAESVGFSHVPGIFNYLFEISISIRQRGMI</sequence>
<keyword evidence="2" id="KW-1185">Reference proteome</keyword>
<proteinExistence type="predicted"/>
<dbReference type="InParanoid" id="A0CKE7"/>
<dbReference type="EMBL" id="CT868096">
    <property type="protein sequence ID" value="CAK71264.1"/>
    <property type="molecule type" value="Genomic_DNA"/>
</dbReference>
<dbReference type="OrthoDB" id="10264738at2759"/>
<evidence type="ECO:0000313" key="1">
    <source>
        <dbReference type="EMBL" id="CAK71264.1"/>
    </source>
</evidence>
<dbReference type="HOGENOM" id="CLU_1334140_0_0_1"/>
<dbReference type="AlphaFoldDB" id="A0CKE7"/>
<dbReference type="Proteomes" id="UP000000600">
    <property type="component" value="Unassembled WGS sequence"/>
</dbReference>
<reference evidence="1 2" key="1">
    <citation type="journal article" date="2006" name="Nature">
        <title>Global trends of whole-genome duplications revealed by the ciliate Paramecium tetraurelia.</title>
        <authorList>
            <consortium name="Genoscope"/>
            <person name="Aury J.-M."/>
            <person name="Jaillon O."/>
            <person name="Duret L."/>
            <person name="Noel B."/>
            <person name="Jubin C."/>
            <person name="Porcel B.M."/>
            <person name="Segurens B."/>
            <person name="Daubin V."/>
            <person name="Anthouard V."/>
            <person name="Aiach N."/>
            <person name="Arnaiz O."/>
            <person name="Billaut A."/>
            <person name="Beisson J."/>
            <person name="Blanc I."/>
            <person name="Bouhouche K."/>
            <person name="Camara F."/>
            <person name="Duharcourt S."/>
            <person name="Guigo R."/>
            <person name="Gogendeau D."/>
            <person name="Katinka M."/>
            <person name="Keller A.-M."/>
            <person name="Kissmehl R."/>
            <person name="Klotz C."/>
            <person name="Koll F."/>
            <person name="Le Moue A."/>
            <person name="Lepere C."/>
            <person name="Malinsky S."/>
            <person name="Nowacki M."/>
            <person name="Nowak J.K."/>
            <person name="Plattner H."/>
            <person name="Poulain J."/>
            <person name="Ruiz F."/>
            <person name="Serrano V."/>
            <person name="Zagulski M."/>
            <person name="Dessen P."/>
            <person name="Betermier M."/>
            <person name="Weissenbach J."/>
            <person name="Scarpelli C."/>
            <person name="Schachter V."/>
            <person name="Sperling L."/>
            <person name="Meyer E."/>
            <person name="Cohen J."/>
            <person name="Wincker P."/>
        </authorList>
    </citation>
    <scope>NUCLEOTIDE SEQUENCE [LARGE SCALE GENOMIC DNA]</scope>
    <source>
        <strain evidence="1 2">Stock d4-2</strain>
    </source>
</reference>